<gene>
    <name evidence="2" type="ORF">ENX73_03815</name>
</gene>
<evidence type="ECO:0000259" key="1">
    <source>
        <dbReference type="Pfam" id="PF01979"/>
    </source>
</evidence>
<dbReference type="AlphaFoldDB" id="A0A7V3RET9"/>
<dbReference type="Pfam" id="PF01979">
    <property type="entry name" value="Amidohydro_1"/>
    <property type="match status" value="1"/>
</dbReference>
<reference evidence="2" key="1">
    <citation type="journal article" date="2020" name="mSystems">
        <title>Genome- and Community-Level Interaction Insights into Carbon Utilization and Element Cycling Functions of Hydrothermarchaeota in Hydrothermal Sediment.</title>
        <authorList>
            <person name="Zhou Z."/>
            <person name="Liu Y."/>
            <person name="Xu W."/>
            <person name="Pan J."/>
            <person name="Luo Z.H."/>
            <person name="Li M."/>
        </authorList>
    </citation>
    <scope>NUCLEOTIDE SEQUENCE [LARGE SCALE GENOMIC DNA]</scope>
    <source>
        <strain evidence="2">SpSt-966</strain>
    </source>
</reference>
<proteinExistence type="predicted"/>
<dbReference type="SUPFAM" id="SSF51556">
    <property type="entry name" value="Metallo-dependent hydrolases"/>
    <property type="match status" value="1"/>
</dbReference>
<dbReference type="InterPro" id="IPR011059">
    <property type="entry name" value="Metal-dep_hydrolase_composite"/>
</dbReference>
<name>A0A7V3RET9_9BACT</name>
<dbReference type="EMBL" id="DTPE01000163">
    <property type="protein sequence ID" value="HGE75232.1"/>
    <property type="molecule type" value="Genomic_DNA"/>
</dbReference>
<comment type="caution">
    <text evidence="2">The sequence shown here is derived from an EMBL/GenBank/DDBJ whole genome shotgun (WGS) entry which is preliminary data.</text>
</comment>
<dbReference type="PANTHER" id="PTHR43135:SF3">
    <property type="entry name" value="ALPHA-D-RIBOSE 1-METHYLPHOSPHONATE 5-TRIPHOSPHATE DIPHOSPHATASE"/>
    <property type="match status" value="1"/>
</dbReference>
<dbReference type="GO" id="GO:0016810">
    <property type="term" value="F:hydrolase activity, acting on carbon-nitrogen (but not peptide) bonds"/>
    <property type="evidence" value="ECO:0007669"/>
    <property type="project" value="InterPro"/>
</dbReference>
<protein>
    <submittedName>
        <fullName evidence="2">Amidohydrolase</fullName>
    </submittedName>
</protein>
<dbReference type="InterPro" id="IPR051781">
    <property type="entry name" value="Metallo-dep_Hydrolase"/>
</dbReference>
<keyword evidence="2" id="KW-0378">Hydrolase</keyword>
<dbReference type="Gene3D" id="3.20.20.140">
    <property type="entry name" value="Metal-dependent hydrolases"/>
    <property type="match status" value="1"/>
</dbReference>
<dbReference type="SUPFAM" id="SSF51338">
    <property type="entry name" value="Composite domain of metallo-dependent hydrolases"/>
    <property type="match status" value="1"/>
</dbReference>
<sequence length="386" mass="42428">MAMKTLFKNATVYPITSKPFTGDVLVEDGKIASIGGNLSSKGEVEVLDLTGKALFPGFIDAHSHIGLWEEGVNEPVSSDGNEWTDPVTADVKAIDGFNPQDAAIERALFGGVTTVMIVPGSANPVGGQSAIIKFKSKIVDEMIVREPAGLKMAFGENPKRVYGDQKKTPATRLGVAAVVRAYFTKVQDYMKKKENAEKDGKIFTERDLKMEVGEKVLRKEIPARIHAHRLDDILTASRIAEEFKFNFVVEHGTEGYKIVDVLKAKKIPVIVGPLLTFRTKHELKDMTMESIRILNDSGILTALMCDHPVVPLEYASVQAATAMRYGAKEEELLKMLTINPAKILQIDSKTGSIEKGKDADLVVWSGHPFEMRSKVEAVYIEGQKII</sequence>
<dbReference type="InterPro" id="IPR006680">
    <property type="entry name" value="Amidohydro-rel"/>
</dbReference>
<feature type="domain" description="Amidohydrolase-related" evidence="1">
    <location>
        <begin position="54"/>
        <end position="383"/>
    </location>
</feature>
<evidence type="ECO:0000313" key="2">
    <source>
        <dbReference type="EMBL" id="HGE75232.1"/>
    </source>
</evidence>
<dbReference type="InterPro" id="IPR032466">
    <property type="entry name" value="Metal_Hydrolase"/>
</dbReference>
<organism evidence="2">
    <name type="scientific">Mesoaciditoga lauensis</name>
    <dbReference type="NCBI Taxonomy" id="1495039"/>
    <lineage>
        <taxon>Bacteria</taxon>
        <taxon>Thermotogati</taxon>
        <taxon>Thermotogota</taxon>
        <taxon>Thermotogae</taxon>
        <taxon>Mesoaciditogales</taxon>
        <taxon>Mesoaciditogaceae</taxon>
        <taxon>Mesoaciditoga</taxon>
    </lineage>
</organism>
<dbReference type="PANTHER" id="PTHR43135">
    <property type="entry name" value="ALPHA-D-RIBOSE 1-METHYLPHOSPHONATE 5-TRIPHOSPHATE DIPHOSPHATASE"/>
    <property type="match status" value="1"/>
</dbReference>
<accession>A0A7V3RET9</accession>
<dbReference type="CDD" id="cd01309">
    <property type="entry name" value="Met_dep_hydrolase_C"/>
    <property type="match status" value="1"/>
</dbReference>